<dbReference type="GO" id="GO:0016301">
    <property type="term" value="F:kinase activity"/>
    <property type="evidence" value="ECO:0007669"/>
    <property type="project" value="UniProtKB-KW"/>
</dbReference>
<keyword evidence="4 8" id="KW-0418">Kinase</keyword>
<dbReference type="InterPro" id="IPR001932">
    <property type="entry name" value="PPM-type_phosphatase-like_dom"/>
</dbReference>
<keyword evidence="2" id="KW-0808">Transferase</keyword>
<keyword evidence="9" id="KW-1185">Reference proteome</keyword>
<name>A0ABN0XBR3_9ALTE</name>
<evidence type="ECO:0000259" key="6">
    <source>
        <dbReference type="PROSITE" id="PS50011"/>
    </source>
</evidence>
<dbReference type="RefSeq" id="WP_343845361.1">
    <property type="nucleotide sequence ID" value="NZ_BAAAEI010000014.1"/>
</dbReference>
<dbReference type="InterPro" id="IPR011009">
    <property type="entry name" value="Kinase-like_dom_sf"/>
</dbReference>
<dbReference type="CDD" id="cd14014">
    <property type="entry name" value="STKc_PknB_like"/>
    <property type="match status" value="1"/>
</dbReference>
<proteinExistence type="predicted"/>
<dbReference type="Gene3D" id="3.60.40.10">
    <property type="entry name" value="PPM-type phosphatase domain"/>
    <property type="match status" value="1"/>
</dbReference>
<dbReference type="Pfam" id="PF13672">
    <property type="entry name" value="PP2C_2"/>
    <property type="match status" value="1"/>
</dbReference>
<dbReference type="InterPro" id="IPR008266">
    <property type="entry name" value="Tyr_kinase_AS"/>
</dbReference>
<keyword evidence="5" id="KW-0067">ATP-binding</keyword>
<dbReference type="SMART" id="SM00331">
    <property type="entry name" value="PP2C_SIG"/>
    <property type="match status" value="1"/>
</dbReference>
<dbReference type="Gene3D" id="3.30.200.20">
    <property type="entry name" value="Phosphorylase Kinase, domain 1"/>
    <property type="match status" value="1"/>
</dbReference>
<dbReference type="PANTHER" id="PTHR24351">
    <property type="entry name" value="RIBOSOMAL PROTEIN S6 KINASE"/>
    <property type="match status" value="1"/>
</dbReference>
<dbReference type="Proteomes" id="UP001501757">
    <property type="component" value="Unassembled WGS sequence"/>
</dbReference>
<dbReference type="Pfam" id="PF00069">
    <property type="entry name" value="Pkinase"/>
    <property type="match status" value="1"/>
</dbReference>
<evidence type="ECO:0000256" key="5">
    <source>
        <dbReference type="ARBA" id="ARBA00022840"/>
    </source>
</evidence>
<evidence type="ECO:0000256" key="4">
    <source>
        <dbReference type="ARBA" id="ARBA00022777"/>
    </source>
</evidence>
<organism evidence="8 9">
    <name type="scientific">Bowmanella denitrificans</name>
    <dbReference type="NCBI Taxonomy" id="366582"/>
    <lineage>
        <taxon>Bacteria</taxon>
        <taxon>Pseudomonadati</taxon>
        <taxon>Pseudomonadota</taxon>
        <taxon>Gammaproteobacteria</taxon>
        <taxon>Alteromonadales</taxon>
        <taxon>Alteromonadaceae</taxon>
        <taxon>Bowmanella</taxon>
    </lineage>
</organism>
<dbReference type="Gene3D" id="1.10.510.10">
    <property type="entry name" value="Transferase(Phosphotransferase) domain 1"/>
    <property type="match status" value="1"/>
</dbReference>
<keyword evidence="3" id="KW-0547">Nucleotide-binding</keyword>
<evidence type="ECO:0000256" key="3">
    <source>
        <dbReference type="ARBA" id="ARBA00022741"/>
    </source>
</evidence>
<accession>A0ABN0XBR3</accession>
<dbReference type="PROSITE" id="PS50011">
    <property type="entry name" value="PROTEIN_KINASE_DOM"/>
    <property type="match status" value="1"/>
</dbReference>
<evidence type="ECO:0000256" key="1">
    <source>
        <dbReference type="ARBA" id="ARBA00022527"/>
    </source>
</evidence>
<gene>
    <name evidence="8" type="ORF">GCM10009092_25550</name>
</gene>
<dbReference type="PROSITE" id="PS51746">
    <property type="entry name" value="PPM_2"/>
    <property type="match status" value="1"/>
</dbReference>
<evidence type="ECO:0000313" key="9">
    <source>
        <dbReference type="Proteomes" id="UP001501757"/>
    </source>
</evidence>
<sequence length="584" mass="64722">MSNASAVSLANPESQADTTGKLDLCFGGASLAGQKVINDDAFAAHLPSGWLLQIKGGVACIADGASHTGQGQQAAQLSVQHFIQDYLSTPDSWPVKTSAARILTSLNNWLYHHGRQAPGQMGMLTTFSALICKSNTAHLLHVGDSRIYRYRGAELELLTIDHRLNRPPMPLCRALGMDNYVEVDYRQTDLKPGDVFLLCTDGVHDVLPDVRLKALLGNLQSDLEAGAQSIVDAALTAGSADNISALLLRINSLPQQDEQEILSELTSKVIPPVLQKGMTLDGFVVRQVLHHGMRSHVYLVSHKDWPYPLVLKAPALNHDDDAVYLDSFIKEQWVATRLQHKGIMKMYSAPPSRFLYHLCEYLPGQTLRQWMQDHPSPTLGQIRPILTQLIDVLRVLQRQGMVHRDLRPENIIIGVQGQLTLLDFGAVQVAGWQEAGAAVRADEPRGAMEYSAPECLLGQQASMYSDQFSLAVLLYELFSGKLPFSAPALSRSSQDKVTSRRYHSLTAHRPDLPAWLDLVLQKATRFEPRQRYAALSEFAQDLTQPSGRLLARQSSLSLLERQPVRFWQAVSVLLALLLVCQWLM</sequence>
<feature type="domain" description="Protein kinase" evidence="6">
    <location>
        <begin position="283"/>
        <end position="543"/>
    </location>
</feature>
<dbReference type="SMART" id="SM00332">
    <property type="entry name" value="PP2Cc"/>
    <property type="match status" value="1"/>
</dbReference>
<reference evidence="8 9" key="1">
    <citation type="journal article" date="2019" name="Int. J. Syst. Evol. Microbiol.">
        <title>The Global Catalogue of Microorganisms (GCM) 10K type strain sequencing project: providing services to taxonomists for standard genome sequencing and annotation.</title>
        <authorList>
            <consortium name="The Broad Institute Genomics Platform"/>
            <consortium name="The Broad Institute Genome Sequencing Center for Infectious Disease"/>
            <person name="Wu L."/>
            <person name="Ma J."/>
        </authorList>
    </citation>
    <scope>NUCLEOTIDE SEQUENCE [LARGE SCALE GENOMIC DNA]</scope>
    <source>
        <strain evidence="8 9">JCM 13378</strain>
    </source>
</reference>
<feature type="domain" description="PPM-type phosphatase" evidence="7">
    <location>
        <begin position="25"/>
        <end position="250"/>
    </location>
</feature>
<evidence type="ECO:0000256" key="2">
    <source>
        <dbReference type="ARBA" id="ARBA00022679"/>
    </source>
</evidence>
<dbReference type="PROSITE" id="PS00109">
    <property type="entry name" value="PROTEIN_KINASE_TYR"/>
    <property type="match status" value="1"/>
</dbReference>
<comment type="caution">
    <text evidence="8">The sequence shown here is derived from an EMBL/GenBank/DDBJ whole genome shotgun (WGS) entry which is preliminary data.</text>
</comment>
<dbReference type="InterPro" id="IPR020635">
    <property type="entry name" value="Tyr_kinase_cat_dom"/>
</dbReference>
<keyword evidence="1" id="KW-0723">Serine/threonine-protein kinase</keyword>
<dbReference type="SUPFAM" id="SSF56112">
    <property type="entry name" value="Protein kinase-like (PK-like)"/>
    <property type="match status" value="1"/>
</dbReference>
<dbReference type="InterPro" id="IPR036457">
    <property type="entry name" value="PPM-type-like_dom_sf"/>
</dbReference>
<dbReference type="SUPFAM" id="SSF81606">
    <property type="entry name" value="PP2C-like"/>
    <property type="match status" value="1"/>
</dbReference>
<dbReference type="SMART" id="SM00219">
    <property type="entry name" value="TyrKc"/>
    <property type="match status" value="1"/>
</dbReference>
<evidence type="ECO:0000259" key="7">
    <source>
        <dbReference type="PROSITE" id="PS51746"/>
    </source>
</evidence>
<dbReference type="InterPro" id="IPR000719">
    <property type="entry name" value="Prot_kinase_dom"/>
</dbReference>
<dbReference type="CDD" id="cd00143">
    <property type="entry name" value="PP2Cc"/>
    <property type="match status" value="1"/>
</dbReference>
<protein>
    <submittedName>
        <fullName evidence="8">Bifunctional protein-serine/threonine kinase/phosphatase</fullName>
    </submittedName>
</protein>
<evidence type="ECO:0000313" key="8">
    <source>
        <dbReference type="EMBL" id="GAA0360225.1"/>
    </source>
</evidence>
<dbReference type="EMBL" id="BAAAEI010000014">
    <property type="protein sequence ID" value="GAA0360225.1"/>
    <property type="molecule type" value="Genomic_DNA"/>
</dbReference>